<organism evidence="1 2">
    <name type="scientific">Flagellimonas alvinocaridis</name>
    <dbReference type="NCBI Taxonomy" id="2530200"/>
    <lineage>
        <taxon>Bacteria</taxon>
        <taxon>Pseudomonadati</taxon>
        <taxon>Bacteroidota</taxon>
        <taxon>Flavobacteriia</taxon>
        <taxon>Flavobacteriales</taxon>
        <taxon>Flavobacteriaceae</taxon>
        <taxon>Flagellimonas</taxon>
    </lineage>
</organism>
<sequence length="133" mass="16004">MNPPTFYMHDTIEQILQKREHIEINEWIEELEAIERELQYVLKVQEQLLENKELDGILRVLRRENTILLANLNRYLMDKAKAVECDTLECDMYHLHLHEKSRGMFREHLKKFRKAKERVLLGVLGKNRAHLAK</sequence>
<evidence type="ECO:0000313" key="2">
    <source>
        <dbReference type="Proteomes" id="UP000310406"/>
    </source>
</evidence>
<dbReference type="EMBL" id="SNTZ01000001">
    <property type="protein sequence ID" value="THV61731.1"/>
    <property type="molecule type" value="Genomic_DNA"/>
</dbReference>
<dbReference type="Proteomes" id="UP000310406">
    <property type="component" value="Unassembled WGS sequence"/>
</dbReference>
<keyword evidence="2" id="KW-1185">Reference proteome</keyword>
<dbReference type="OrthoDB" id="1442351at2"/>
<dbReference type="RefSeq" id="WP_136565499.1">
    <property type="nucleotide sequence ID" value="NZ_SNTZ01000001.1"/>
</dbReference>
<dbReference type="AlphaFoldDB" id="A0A4S8RUZ8"/>
<comment type="caution">
    <text evidence="1">The sequence shown here is derived from an EMBL/GenBank/DDBJ whole genome shotgun (WGS) entry which is preliminary data.</text>
</comment>
<name>A0A4S8RUZ8_9FLAO</name>
<reference evidence="1 2" key="1">
    <citation type="submission" date="2019-03" db="EMBL/GenBank/DDBJ databases">
        <title>Muricauda SCR12 sp.nov, a marine bacterium isolated from Pacific Ocean:the Okinawa trough.</title>
        <authorList>
            <person name="Liu L."/>
        </authorList>
    </citation>
    <scope>NUCLEOTIDE SEQUENCE [LARGE SCALE GENOMIC DNA]</scope>
    <source>
        <strain evidence="1 2">SCR12</strain>
    </source>
</reference>
<evidence type="ECO:0000313" key="1">
    <source>
        <dbReference type="EMBL" id="THV61731.1"/>
    </source>
</evidence>
<accession>A0A4S8RUZ8</accession>
<protein>
    <submittedName>
        <fullName evidence="1">Uncharacterized protein</fullName>
    </submittedName>
</protein>
<gene>
    <name evidence="1" type="ORF">EZV76_05190</name>
</gene>
<proteinExistence type="predicted"/>